<reference evidence="2" key="1">
    <citation type="journal article" date="2019" name="Int. J. Syst. Evol. Microbiol.">
        <title>The Global Catalogue of Microorganisms (GCM) 10K type strain sequencing project: providing services to taxonomists for standard genome sequencing and annotation.</title>
        <authorList>
            <consortium name="The Broad Institute Genomics Platform"/>
            <consortium name="The Broad Institute Genome Sequencing Center for Infectious Disease"/>
            <person name="Wu L."/>
            <person name="Ma J."/>
        </authorList>
    </citation>
    <scope>NUCLEOTIDE SEQUENCE [LARGE SCALE GENOMIC DNA]</scope>
    <source>
        <strain evidence="2">CGMCC 1.12750</strain>
    </source>
</reference>
<keyword evidence="2" id="KW-1185">Reference proteome</keyword>
<evidence type="ECO:0000313" key="1">
    <source>
        <dbReference type="EMBL" id="MFC7705772.1"/>
    </source>
</evidence>
<name>A0ABW2URC0_9RHOB</name>
<dbReference type="RefSeq" id="WP_377406017.1">
    <property type="nucleotide sequence ID" value="NZ_JBHTFQ010000010.1"/>
</dbReference>
<accession>A0ABW2URC0</accession>
<proteinExistence type="predicted"/>
<evidence type="ECO:0000313" key="2">
    <source>
        <dbReference type="Proteomes" id="UP001596516"/>
    </source>
</evidence>
<organism evidence="1 2">
    <name type="scientific">Plastorhodobacter daqingensis</name>
    <dbReference type="NCBI Taxonomy" id="1387281"/>
    <lineage>
        <taxon>Bacteria</taxon>
        <taxon>Pseudomonadati</taxon>
        <taxon>Pseudomonadota</taxon>
        <taxon>Alphaproteobacteria</taxon>
        <taxon>Rhodobacterales</taxon>
        <taxon>Paracoccaceae</taxon>
        <taxon>Plastorhodobacter</taxon>
    </lineage>
</organism>
<protein>
    <submittedName>
        <fullName evidence="1">Uncharacterized protein</fullName>
    </submittedName>
</protein>
<gene>
    <name evidence="1" type="ORF">ACFQXB_16410</name>
</gene>
<comment type="caution">
    <text evidence="1">The sequence shown here is derived from an EMBL/GenBank/DDBJ whole genome shotgun (WGS) entry which is preliminary data.</text>
</comment>
<sequence length="196" mass="21615">MSLPKRALFTLSEAAARWGCQVADIAEWALSGHLEIMTVIPLTRFGDAVLSDRVVIAPGDIMAVFRRCGTGPHQGIIRRARALGSSEWRNVSPPESGLAITRDDLVLSAACVARFEEEHGVFRRVNPNASKGHDWEGFYGALILHLFQRGLPEKQADLVGEMQDWFIANSTDGDAPEESTIRKRVSPILRMLHAEA</sequence>
<dbReference type="Proteomes" id="UP001596516">
    <property type="component" value="Unassembled WGS sequence"/>
</dbReference>
<dbReference type="EMBL" id="JBHTFQ010000010">
    <property type="protein sequence ID" value="MFC7705772.1"/>
    <property type="molecule type" value="Genomic_DNA"/>
</dbReference>